<protein>
    <submittedName>
        <fullName evidence="1">Uncharacterized protein</fullName>
    </submittedName>
</protein>
<comment type="caution">
    <text evidence="1">The sequence shown here is derived from an EMBL/GenBank/DDBJ whole genome shotgun (WGS) entry which is preliminary data.</text>
</comment>
<gene>
    <name evidence="1" type="ORF">WKI68_02525</name>
</gene>
<proteinExistence type="predicted"/>
<evidence type="ECO:0000313" key="1">
    <source>
        <dbReference type="EMBL" id="MEJ8640618.1"/>
    </source>
</evidence>
<keyword evidence="2" id="KW-1185">Reference proteome</keyword>
<accession>A0ABU8TYC2</accession>
<evidence type="ECO:0000313" key="2">
    <source>
        <dbReference type="Proteomes" id="UP001382904"/>
    </source>
</evidence>
<reference evidence="1 2" key="1">
    <citation type="submission" date="2024-03" db="EMBL/GenBank/DDBJ databases">
        <title>Novel Streptomyces species of biotechnological and ecological value are a feature of Machair soil.</title>
        <authorList>
            <person name="Prole J.R."/>
            <person name="Goodfellow M."/>
            <person name="Allenby N."/>
            <person name="Ward A.C."/>
        </authorList>
    </citation>
    <scope>NUCLEOTIDE SEQUENCE [LARGE SCALE GENOMIC DNA]</scope>
    <source>
        <strain evidence="1 2">MS1.HAVA.3</strain>
    </source>
</reference>
<dbReference type="Proteomes" id="UP001382904">
    <property type="component" value="Unassembled WGS sequence"/>
</dbReference>
<sequence>MPGPTDTRFFVRSGLLSTRLGRSRKDDPALVARQAYEALVSGRAQVVAGSLHTRAQELATHALPERAKATLHRRLAEPGGSHSHL</sequence>
<dbReference type="EMBL" id="JBBKAM010000002">
    <property type="protein sequence ID" value="MEJ8640618.1"/>
    <property type="molecule type" value="Genomic_DNA"/>
</dbReference>
<organism evidence="1 2">
    <name type="scientific">Streptomyces caledonius</name>
    <dbReference type="NCBI Taxonomy" id="3134107"/>
    <lineage>
        <taxon>Bacteria</taxon>
        <taxon>Bacillati</taxon>
        <taxon>Actinomycetota</taxon>
        <taxon>Actinomycetes</taxon>
        <taxon>Kitasatosporales</taxon>
        <taxon>Streptomycetaceae</taxon>
        <taxon>Streptomyces</taxon>
    </lineage>
</organism>
<name>A0ABU8TYC2_9ACTN</name>